<dbReference type="InterPro" id="IPR037736">
    <property type="entry name" value="PSA3"/>
</dbReference>
<protein>
    <submittedName>
        <fullName evidence="2">Uncharacterized protein</fullName>
    </submittedName>
</protein>
<accession>I0YYX7</accession>
<dbReference type="KEGG" id="csl:COCSUDRAFT_63123"/>
<dbReference type="PANTHER" id="PTHR36770:SF1">
    <property type="entry name" value="PHOTOSYSTEM I ASSEMBLY FACTOR PSA3, CHLOROPLASTIC"/>
    <property type="match status" value="1"/>
</dbReference>
<keyword evidence="1" id="KW-0472">Membrane</keyword>
<dbReference type="GO" id="GO:0048564">
    <property type="term" value="P:photosystem I assembly"/>
    <property type="evidence" value="ECO:0007669"/>
    <property type="project" value="InterPro"/>
</dbReference>
<keyword evidence="3" id="KW-1185">Reference proteome</keyword>
<reference evidence="2 3" key="1">
    <citation type="journal article" date="2012" name="Genome Biol.">
        <title>The genome of the polar eukaryotic microalga coccomyxa subellipsoidea reveals traits of cold adaptation.</title>
        <authorList>
            <person name="Blanc G."/>
            <person name="Agarkova I."/>
            <person name="Grimwood J."/>
            <person name="Kuo A."/>
            <person name="Brueggeman A."/>
            <person name="Dunigan D."/>
            <person name="Gurnon J."/>
            <person name="Ladunga I."/>
            <person name="Lindquist E."/>
            <person name="Lucas S."/>
            <person name="Pangilinan J."/>
            <person name="Proschold T."/>
            <person name="Salamov A."/>
            <person name="Schmutz J."/>
            <person name="Weeks D."/>
            <person name="Yamada T."/>
            <person name="Claverie J.M."/>
            <person name="Grigoriev I."/>
            <person name="Van Etten J."/>
            <person name="Lomsadze A."/>
            <person name="Borodovsky M."/>
        </authorList>
    </citation>
    <scope>NUCLEOTIDE SEQUENCE [LARGE SCALE GENOMIC DNA]</scope>
    <source>
        <strain evidence="2 3">C-169</strain>
    </source>
</reference>
<dbReference type="GeneID" id="17041588"/>
<comment type="caution">
    <text evidence="2">The sequence shown here is derived from an EMBL/GenBank/DDBJ whole genome shotgun (WGS) entry which is preliminary data.</text>
</comment>
<dbReference type="EMBL" id="AGSI01000007">
    <property type="protein sequence ID" value="EIE23596.1"/>
    <property type="molecule type" value="Genomic_DNA"/>
</dbReference>
<evidence type="ECO:0000313" key="2">
    <source>
        <dbReference type="EMBL" id="EIE23596.1"/>
    </source>
</evidence>
<dbReference type="STRING" id="574566.I0YYX7"/>
<evidence type="ECO:0000313" key="3">
    <source>
        <dbReference type="Proteomes" id="UP000007264"/>
    </source>
</evidence>
<keyword evidence="1" id="KW-0812">Transmembrane</keyword>
<gene>
    <name evidence="2" type="ORF">COCSUDRAFT_63123</name>
</gene>
<dbReference type="OrthoDB" id="2013100at2759"/>
<name>I0YYX7_COCSC</name>
<evidence type="ECO:0000256" key="1">
    <source>
        <dbReference type="SAM" id="Phobius"/>
    </source>
</evidence>
<sequence>MCQSSRQVGQRRLVLLYLYMATTAGGLVSGKLIMASARRVRVTQDIEIEVERIDGARDEIHEKYKLTEKPRGKLQDKIDIAVDSIVQLSLGLREGEEISPADAFMLVPIVAGAFSSTPDIKALVTQSIESRAARKDAYKL</sequence>
<feature type="transmembrane region" description="Helical" evidence="1">
    <location>
        <begin position="14"/>
        <end position="34"/>
    </location>
</feature>
<dbReference type="Proteomes" id="UP000007264">
    <property type="component" value="Unassembled WGS sequence"/>
</dbReference>
<organism evidence="2 3">
    <name type="scientific">Coccomyxa subellipsoidea (strain C-169)</name>
    <name type="common">Green microalga</name>
    <dbReference type="NCBI Taxonomy" id="574566"/>
    <lineage>
        <taxon>Eukaryota</taxon>
        <taxon>Viridiplantae</taxon>
        <taxon>Chlorophyta</taxon>
        <taxon>core chlorophytes</taxon>
        <taxon>Trebouxiophyceae</taxon>
        <taxon>Trebouxiophyceae incertae sedis</taxon>
        <taxon>Coccomyxaceae</taxon>
        <taxon>Coccomyxa</taxon>
        <taxon>Coccomyxa subellipsoidea</taxon>
    </lineage>
</organism>
<dbReference type="PANTHER" id="PTHR36770">
    <property type="entry name" value="PHOTOSYSTEM I ASSEMBLY FACTOR PSA3, CHLOROPLASTIC"/>
    <property type="match status" value="1"/>
</dbReference>
<dbReference type="AlphaFoldDB" id="I0YYX7"/>
<dbReference type="RefSeq" id="XP_005648140.1">
    <property type="nucleotide sequence ID" value="XM_005648083.1"/>
</dbReference>
<keyword evidence="1" id="KW-1133">Transmembrane helix</keyword>
<proteinExistence type="predicted"/>